<proteinExistence type="inferred from homology"/>
<feature type="transmembrane region" description="Helical" evidence="8">
    <location>
        <begin position="47"/>
        <end position="69"/>
    </location>
</feature>
<dbReference type="AlphaFoldDB" id="A0A0B7N8Q1"/>
<feature type="transmembrane region" description="Helical" evidence="8">
    <location>
        <begin position="343"/>
        <end position="366"/>
    </location>
</feature>
<comment type="subcellular location">
    <subcellularLocation>
        <location evidence="8">Cell membrane</location>
        <topology evidence="8">Multi-pass membrane protein</topology>
    </subcellularLocation>
    <subcellularLocation>
        <location evidence="1">Endomembrane system</location>
        <topology evidence="1">Multi-pass membrane protein</topology>
    </subcellularLocation>
</comment>
<dbReference type="Proteomes" id="UP000054107">
    <property type="component" value="Unassembled WGS sequence"/>
</dbReference>
<protein>
    <recommendedName>
        <fullName evidence="8">Nickel/cobalt efflux system</fullName>
    </recommendedName>
</protein>
<evidence type="ECO:0000256" key="2">
    <source>
        <dbReference type="ARBA" id="ARBA00010892"/>
    </source>
</evidence>
<evidence type="ECO:0000313" key="9">
    <source>
        <dbReference type="EMBL" id="CEP11369.1"/>
    </source>
</evidence>
<dbReference type="InterPro" id="IPR004688">
    <property type="entry name" value="Ni/Co_transpt"/>
</dbReference>
<evidence type="ECO:0000313" key="10">
    <source>
        <dbReference type="Proteomes" id="UP000054107"/>
    </source>
</evidence>
<keyword evidence="6 8" id="KW-1133">Transmembrane helix</keyword>
<dbReference type="GO" id="GO:0005886">
    <property type="term" value="C:plasma membrane"/>
    <property type="evidence" value="ECO:0007669"/>
    <property type="project" value="UniProtKB-SubCell"/>
</dbReference>
<evidence type="ECO:0000256" key="4">
    <source>
        <dbReference type="ARBA" id="ARBA00022596"/>
    </source>
</evidence>
<keyword evidence="10" id="KW-1185">Reference proteome</keyword>
<evidence type="ECO:0000256" key="6">
    <source>
        <dbReference type="ARBA" id="ARBA00022989"/>
    </source>
</evidence>
<dbReference type="GO" id="GO:0012505">
    <property type="term" value="C:endomembrane system"/>
    <property type="evidence" value="ECO:0007669"/>
    <property type="project" value="UniProtKB-SubCell"/>
</dbReference>
<keyword evidence="4" id="KW-0533">Nickel</keyword>
<evidence type="ECO:0000256" key="1">
    <source>
        <dbReference type="ARBA" id="ARBA00004127"/>
    </source>
</evidence>
<feature type="transmembrane region" description="Helical" evidence="8">
    <location>
        <begin position="114"/>
        <end position="143"/>
    </location>
</feature>
<dbReference type="STRING" id="35722.A0A0B7N8Q1"/>
<name>A0A0B7N8Q1_9FUNG</name>
<keyword evidence="3 8" id="KW-0813">Transport</keyword>
<evidence type="ECO:0000256" key="8">
    <source>
        <dbReference type="RuleBase" id="RU362101"/>
    </source>
</evidence>
<gene>
    <name evidence="9" type="primary">PARPA_05194.1 scaffold 16505</name>
</gene>
<feature type="transmembrane region" description="Helical" evidence="8">
    <location>
        <begin position="155"/>
        <end position="180"/>
    </location>
</feature>
<evidence type="ECO:0000256" key="5">
    <source>
        <dbReference type="ARBA" id="ARBA00022692"/>
    </source>
</evidence>
<dbReference type="PANTHER" id="PTHR31611:SF0">
    <property type="entry name" value="HIGH-AFFINITY NICKEL TRANSPORT PROTEIN NIC1"/>
    <property type="match status" value="1"/>
</dbReference>
<comment type="similarity">
    <text evidence="2 8">Belongs to the NiCoT transporter (TC 2.A.52) family.</text>
</comment>
<feature type="transmembrane region" description="Helical" evidence="8">
    <location>
        <begin position="297"/>
        <end position="323"/>
    </location>
</feature>
<dbReference type="OrthoDB" id="5197598at2759"/>
<feature type="transmembrane region" description="Helical" evidence="8">
    <location>
        <begin position="214"/>
        <end position="235"/>
    </location>
</feature>
<accession>A0A0B7N8Q1</accession>
<sequence>MERATVGSVEEHKPGRLGTFALKFISENSFTYKIFFGPDPHKVRPKVLFLLAGLSILQIAIWVIAVCVFRPYPSMVGTGALAYTLGLRHAVDADHISAIDNVTRKLLSNNQHPVCVGLFFSLGHSTVVFITSIIVAATANAVASNIEDFSEIGGLIGTSVSITFLILIAILNLVCMIGVIKTMKRVKKEGIYTEVDVEEYLANRGILGRFFRPVFRFVNASWKMYPLGFLFGLGFDTASEVTLLGITAVQGAQGMSMWLIILLPILFASGMALIDSLDSMLMLFTYTWAYVNPVRKLFYNLTITTISVVVAVVVALIELFSLIGEQLELDNGWWRFWYFLADSFEWIGIVIVGAFVITWGISAIVYRLAGYRNLEKEFDDFKPEKFQKQSVTDALPKDVEEGIKVELHSKKGEKN</sequence>
<dbReference type="GO" id="GO:0015099">
    <property type="term" value="F:nickel cation transmembrane transporter activity"/>
    <property type="evidence" value="ECO:0007669"/>
    <property type="project" value="UniProtKB-UniRule"/>
</dbReference>
<reference evidence="9 10" key="1">
    <citation type="submission" date="2014-09" db="EMBL/GenBank/DDBJ databases">
        <authorList>
            <person name="Ellenberger Sabrina"/>
        </authorList>
    </citation>
    <scope>NUCLEOTIDE SEQUENCE [LARGE SCALE GENOMIC DNA]</scope>
    <source>
        <strain evidence="9 10">CBS 412.66</strain>
    </source>
</reference>
<keyword evidence="7 8" id="KW-0472">Membrane</keyword>
<dbReference type="PANTHER" id="PTHR31611">
    <property type="entry name" value="HIGH-AFFINITY NICKEL TRANSPORT PROTEIN NIC1"/>
    <property type="match status" value="1"/>
</dbReference>
<keyword evidence="5 8" id="KW-0812">Transmembrane</keyword>
<evidence type="ECO:0000256" key="7">
    <source>
        <dbReference type="ARBA" id="ARBA00023136"/>
    </source>
</evidence>
<dbReference type="EMBL" id="LN726018">
    <property type="protein sequence ID" value="CEP11369.1"/>
    <property type="molecule type" value="Genomic_DNA"/>
</dbReference>
<organism evidence="9 10">
    <name type="scientific">Parasitella parasitica</name>
    <dbReference type="NCBI Taxonomy" id="35722"/>
    <lineage>
        <taxon>Eukaryota</taxon>
        <taxon>Fungi</taxon>
        <taxon>Fungi incertae sedis</taxon>
        <taxon>Mucoromycota</taxon>
        <taxon>Mucoromycotina</taxon>
        <taxon>Mucoromycetes</taxon>
        <taxon>Mucorales</taxon>
        <taxon>Mucorineae</taxon>
        <taxon>Mucoraceae</taxon>
        <taxon>Parasitella</taxon>
    </lineage>
</organism>
<feature type="transmembrane region" description="Helical" evidence="8">
    <location>
        <begin position="255"/>
        <end position="277"/>
    </location>
</feature>
<dbReference type="Pfam" id="PF03824">
    <property type="entry name" value="NicO"/>
    <property type="match status" value="1"/>
</dbReference>
<dbReference type="NCBIfam" id="TIGR00802">
    <property type="entry name" value="nico"/>
    <property type="match status" value="1"/>
</dbReference>
<evidence type="ECO:0000256" key="3">
    <source>
        <dbReference type="ARBA" id="ARBA00022448"/>
    </source>
</evidence>
<dbReference type="InterPro" id="IPR011541">
    <property type="entry name" value="Ni/Co_transpt_high_affinity"/>
</dbReference>